<proteinExistence type="predicted"/>
<protein>
    <submittedName>
        <fullName evidence="2">Uncharacterized protein</fullName>
    </submittedName>
</protein>
<sequence length="118" mass="12567">MRSFAVTITLLSFLATGSIAQNNGITPVTCQPETVNCDSTADCEAKGKLGGFPCPAGSGQNDADCWIASSSDPSVPMTVQVHRSLQSLFMDASCKICLLTYLTQCWCCKASSKKMFRA</sequence>
<accession>A0ABQ9Q1C5</accession>
<feature type="chain" id="PRO_5045324288" evidence="1">
    <location>
        <begin position="21"/>
        <end position="118"/>
    </location>
</feature>
<keyword evidence="1" id="KW-0732">Signal</keyword>
<evidence type="ECO:0000313" key="3">
    <source>
        <dbReference type="Proteomes" id="UP001169217"/>
    </source>
</evidence>
<reference evidence="2" key="1">
    <citation type="submission" date="2023-04" db="EMBL/GenBank/DDBJ databases">
        <title>Colletotrichum limetticola genome sequence.</title>
        <authorList>
            <person name="Baroncelli R."/>
        </authorList>
    </citation>
    <scope>NUCLEOTIDE SEQUENCE</scope>
    <source>
        <strain evidence="2">KLA-Anderson</strain>
    </source>
</reference>
<keyword evidence="3" id="KW-1185">Reference proteome</keyword>
<evidence type="ECO:0000256" key="1">
    <source>
        <dbReference type="SAM" id="SignalP"/>
    </source>
</evidence>
<organism evidence="2 3">
    <name type="scientific">Colletotrichum limetticola</name>
    <dbReference type="NCBI Taxonomy" id="1209924"/>
    <lineage>
        <taxon>Eukaryota</taxon>
        <taxon>Fungi</taxon>
        <taxon>Dikarya</taxon>
        <taxon>Ascomycota</taxon>
        <taxon>Pezizomycotina</taxon>
        <taxon>Sordariomycetes</taxon>
        <taxon>Hypocreomycetidae</taxon>
        <taxon>Glomerellales</taxon>
        <taxon>Glomerellaceae</taxon>
        <taxon>Colletotrichum</taxon>
        <taxon>Colletotrichum acutatum species complex</taxon>
    </lineage>
</organism>
<comment type="caution">
    <text evidence="2">The sequence shown here is derived from an EMBL/GenBank/DDBJ whole genome shotgun (WGS) entry which is preliminary data.</text>
</comment>
<dbReference type="Proteomes" id="UP001169217">
    <property type="component" value="Unassembled WGS sequence"/>
</dbReference>
<feature type="signal peptide" evidence="1">
    <location>
        <begin position="1"/>
        <end position="20"/>
    </location>
</feature>
<gene>
    <name evidence="2" type="ORF">CLIM01_05072</name>
</gene>
<dbReference type="EMBL" id="JARUPT010000123">
    <property type="protein sequence ID" value="KAK0377593.1"/>
    <property type="molecule type" value="Genomic_DNA"/>
</dbReference>
<name>A0ABQ9Q1C5_9PEZI</name>
<evidence type="ECO:0000313" key="2">
    <source>
        <dbReference type="EMBL" id="KAK0377593.1"/>
    </source>
</evidence>